<dbReference type="InterPro" id="IPR005115">
    <property type="entry name" value="Gly_transporter"/>
</dbReference>
<feature type="transmembrane region" description="Helical" evidence="7">
    <location>
        <begin position="128"/>
        <end position="152"/>
    </location>
</feature>
<keyword evidence="3" id="KW-1003">Cell membrane</keyword>
<keyword evidence="4 7" id="KW-0812">Transmembrane</keyword>
<evidence type="ECO:0000313" key="9">
    <source>
        <dbReference type="EMBL" id="MFC5342581.1"/>
    </source>
</evidence>
<keyword evidence="10" id="KW-1185">Reference proteome</keyword>
<sequence length="224" mass="23097">MTGLVHPELISPALAHPETVLGALDFAGVAVFAATGALAAAREKHDLVTFAFFAAITGVGGGTLRDLLIGAPVFWVADWRYIAVCLGGALAVWIVGAGEWRFRALLWLDAVGLGAYGVMGAAKAEAFGVPPLICIVMGALTACCGGMIRDILAGQPSILLRREITISAALTAATVYVVLRQLGLDQWPAAGVAATAGFALRAGALAWGWSLPGFPGGLFRRRAS</sequence>
<feature type="domain" description="Glycine transporter" evidence="8">
    <location>
        <begin position="106"/>
        <end position="180"/>
    </location>
</feature>
<feature type="transmembrane region" description="Helical" evidence="7">
    <location>
        <begin position="20"/>
        <end position="40"/>
    </location>
</feature>
<comment type="subcellular location">
    <subcellularLocation>
        <location evidence="1">Cell membrane</location>
        <topology evidence="1">Multi-pass membrane protein</topology>
    </subcellularLocation>
</comment>
<protein>
    <submittedName>
        <fullName evidence="9">Trimeric intracellular cation channel family protein</fullName>
    </submittedName>
</protein>
<name>A0ABW0FLY0_9CAUL</name>
<evidence type="ECO:0000256" key="6">
    <source>
        <dbReference type="ARBA" id="ARBA00023136"/>
    </source>
</evidence>
<dbReference type="Pfam" id="PF03458">
    <property type="entry name" value="Gly_transporter"/>
    <property type="match status" value="2"/>
</dbReference>
<evidence type="ECO:0000256" key="5">
    <source>
        <dbReference type="ARBA" id="ARBA00022989"/>
    </source>
</evidence>
<dbReference type="PANTHER" id="PTHR30506">
    <property type="entry name" value="INNER MEMBRANE PROTEIN"/>
    <property type="match status" value="1"/>
</dbReference>
<evidence type="ECO:0000256" key="7">
    <source>
        <dbReference type="SAM" id="Phobius"/>
    </source>
</evidence>
<evidence type="ECO:0000256" key="3">
    <source>
        <dbReference type="ARBA" id="ARBA00022475"/>
    </source>
</evidence>
<dbReference type="Proteomes" id="UP001596152">
    <property type="component" value="Unassembled WGS sequence"/>
</dbReference>
<feature type="domain" description="Glycine transporter" evidence="8">
    <location>
        <begin position="24"/>
        <end position="95"/>
    </location>
</feature>
<feature type="transmembrane region" description="Helical" evidence="7">
    <location>
        <begin position="104"/>
        <end position="122"/>
    </location>
</feature>
<dbReference type="EMBL" id="JBHSLF010000002">
    <property type="protein sequence ID" value="MFC5342581.1"/>
    <property type="molecule type" value="Genomic_DNA"/>
</dbReference>
<comment type="caution">
    <text evidence="9">The sequence shown here is derived from an EMBL/GenBank/DDBJ whole genome shotgun (WGS) entry which is preliminary data.</text>
</comment>
<feature type="transmembrane region" description="Helical" evidence="7">
    <location>
        <begin position="79"/>
        <end position="97"/>
    </location>
</feature>
<evidence type="ECO:0000256" key="2">
    <source>
        <dbReference type="ARBA" id="ARBA00008193"/>
    </source>
</evidence>
<organism evidence="9 10">
    <name type="scientific">Brevundimonas staleyi</name>
    <dbReference type="NCBI Taxonomy" id="74326"/>
    <lineage>
        <taxon>Bacteria</taxon>
        <taxon>Pseudomonadati</taxon>
        <taxon>Pseudomonadota</taxon>
        <taxon>Alphaproteobacteria</taxon>
        <taxon>Caulobacterales</taxon>
        <taxon>Caulobacteraceae</taxon>
        <taxon>Brevundimonas</taxon>
    </lineage>
</organism>
<comment type="similarity">
    <text evidence="2">Belongs to the UPF0126 family.</text>
</comment>
<reference evidence="10" key="1">
    <citation type="journal article" date="2019" name="Int. J. Syst. Evol. Microbiol.">
        <title>The Global Catalogue of Microorganisms (GCM) 10K type strain sequencing project: providing services to taxonomists for standard genome sequencing and annotation.</title>
        <authorList>
            <consortium name="The Broad Institute Genomics Platform"/>
            <consortium name="The Broad Institute Genome Sequencing Center for Infectious Disease"/>
            <person name="Wu L."/>
            <person name="Ma J."/>
        </authorList>
    </citation>
    <scope>NUCLEOTIDE SEQUENCE [LARGE SCALE GENOMIC DNA]</scope>
    <source>
        <strain evidence="10">JCM 12125</strain>
    </source>
</reference>
<gene>
    <name evidence="9" type="ORF">ACFPIE_01565</name>
</gene>
<evidence type="ECO:0000259" key="8">
    <source>
        <dbReference type="Pfam" id="PF03458"/>
    </source>
</evidence>
<feature type="transmembrane region" description="Helical" evidence="7">
    <location>
        <begin position="164"/>
        <end position="183"/>
    </location>
</feature>
<feature type="transmembrane region" description="Helical" evidence="7">
    <location>
        <begin position="189"/>
        <end position="211"/>
    </location>
</feature>
<evidence type="ECO:0000256" key="4">
    <source>
        <dbReference type="ARBA" id="ARBA00022692"/>
    </source>
</evidence>
<evidence type="ECO:0000256" key="1">
    <source>
        <dbReference type="ARBA" id="ARBA00004651"/>
    </source>
</evidence>
<keyword evidence="5 7" id="KW-1133">Transmembrane helix</keyword>
<accession>A0ABW0FLY0</accession>
<feature type="transmembrane region" description="Helical" evidence="7">
    <location>
        <begin position="47"/>
        <end position="64"/>
    </location>
</feature>
<evidence type="ECO:0000313" key="10">
    <source>
        <dbReference type="Proteomes" id="UP001596152"/>
    </source>
</evidence>
<dbReference type="RefSeq" id="WP_374038507.1">
    <property type="nucleotide sequence ID" value="NZ_CP169082.1"/>
</dbReference>
<keyword evidence="6 7" id="KW-0472">Membrane</keyword>
<dbReference type="PANTHER" id="PTHR30506:SF3">
    <property type="entry name" value="UPF0126 INNER MEMBRANE PROTEIN YADS-RELATED"/>
    <property type="match status" value="1"/>
</dbReference>
<proteinExistence type="inferred from homology"/>